<evidence type="ECO:0000256" key="6">
    <source>
        <dbReference type="ARBA" id="ARBA00023180"/>
    </source>
</evidence>
<keyword evidence="2" id="KW-1003">Cell membrane</keyword>
<evidence type="ECO:0000256" key="9">
    <source>
        <dbReference type="SAM" id="Phobius"/>
    </source>
</evidence>
<sequence>MEYTASSNSDMRYGAGMLGSSINLRSPVEDSTSVGLEDPILEPRKKMRKMYFAAISALLMAVAMGIAVGYSAPATYDMENRKSSPIKPSADDVTWIGSALAIGAMTGGLIAGPVADKIGRKTTLILNIIPFIAGWFAICFAESIGSVIAGRLICGIACGVVSVAVPMYCVEISTSEVRGLLGTSFQGFMVIGNLLSGVIGSYINWEYLALVGAGIATLGLVCFFLMPESPRWILAQEDMDGAVRVMHDLQGNHVEVEEECLKIYKDLKSQPKGLLTLRECKHPTVYKPALITVVLMFFQQFSGSNAVLFYSTSIFKASKDFLDPKHATIILGAVQVVATLLSNLIVDKAGRKILLFLSGALMSTSLTALGVYYYVSVANLTFEIRFDWIPLVSLILFVTAFSIGYGSIPWLLAAEMVPLRARSTIGGLGTFSNGLFAFIITKTFSELEDIAHNYGAFWTYAALSFVGCFFVILVVPETKGKELEDIAKHFCKATISDLKSSNEISVSVLSK</sequence>
<evidence type="ECO:0000256" key="1">
    <source>
        <dbReference type="ARBA" id="ARBA00004651"/>
    </source>
</evidence>
<feature type="transmembrane region" description="Helical" evidence="9">
    <location>
        <begin position="289"/>
        <end position="315"/>
    </location>
</feature>
<feature type="transmembrane region" description="Helical" evidence="9">
    <location>
        <begin position="207"/>
        <end position="226"/>
    </location>
</feature>
<dbReference type="InterPro" id="IPR005829">
    <property type="entry name" value="Sugar_transporter_CS"/>
</dbReference>
<dbReference type="InterPro" id="IPR050549">
    <property type="entry name" value="MFS_Trehalose_Transporter"/>
</dbReference>
<dbReference type="InterPro" id="IPR036259">
    <property type="entry name" value="MFS_trans_sf"/>
</dbReference>
<dbReference type="Proteomes" id="UP001497382">
    <property type="component" value="Unassembled WGS sequence"/>
</dbReference>
<evidence type="ECO:0000313" key="12">
    <source>
        <dbReference type="Proteomes" id="UP001497382"/>
    </source>
</evidence>
<evidence type="ECO:0000256" key="3">
    <source>
        <dbReference type="ARBA" id="ARBA00022692"/>
    </source>
</evidence>
<comment type="caution">
    <text evidence="11">The sequence shown here is derived from an EMBL/GenBank/DDBJ whole genome shotgun (WGS) entry which is preliminary data.</text>
</comment>
<reference evidence="11 12" key="1">
    <citation type="submission" date="2024-04" db="EMBL/GenBank/DDBJ databases">
        <authorList>
            <person name="Rising A."/>
            <person name="Reimegard J."/>
            <person name="Sonavane S."/>
            <person name="Akerstrom W."/>
            <person name="Nylinder S."/>
            <person name="Hedman E."/>
            <person name="Kallberg Y."/>
        </authorList>
    </citation>
    <scope>NUCLEOTIDE SEQUENCE [LARGE SCALE GENOMIC DNA]</scope>
</reference>
<dbReference type="InterPro" id="IPR003663">
    <property type="entry name" value="Sugar/inositol_transpt"/>
</dbReference>
<evidence type="ECO:0000256" key="7">
    <source>
        <dbReference type="ARBA" id="ARBA00024348"/>
    </source>
</evidence>
<gene>
    <name evidence="11" type="ORF">LARSCL_LOCUS5494</name>
</gene>
<keyword evidence="4 9" id="KW-1133">Transmembrane helix</keyword>
<feature type="transmembrane region" description="Helical" evidence="9">
    <location>
        <begin position="180"/>
        <end position="201"/>
    </location>
</feature>
<dbReference type="Pfam" id="PF00083">
    <property type="entry name" value="Sugar_tr"/>
    <property type="match status" value="1"/>
</dbReference>
<dbReference type="NCBIfam" id="TIGR00879">
    <property type="entry name" value="SP"/>
    <property type="match status" value="1"/>
</dbReference>
<organism evidence="11 12">
    <name type="scientific">Larinioides sclopetarius</name>
    <dbReference type="NCBI Taxonomy" id="280406"/>
    <lineage>
        <taxon>Eukaryota</taxon>
        <taxon>Metazoa</taxon>
        <taxon>Ecdysozoa</taxon>
        <taxon>Arthropoda</taxon>
        <taxon>Chelicerata</taxon>
        <taxon>Arachnida</taxon>
        <taxon>Araneae</taxon>
        <taxon>Araneomorphae</taxon>
        <taxon>Entelegynae</taxon>
        <taxon>Araneoidea</taxon>
        <taxon>Araneidae</taxon>
        <taxon>Larinioides</taxon>
    </lineage>
</organism>
<evidence type="ECO:0000256" key="8">
    <source>
        <dbReference type="RuleBase" id="RU003346"/>
    </source>
</evidence>
<comment type="subcellular location">
    <subcellularLocation>
        <location evidence="1">Cell membrane</location>
        <topology evidence="1">Multi-pass membrane protein</topology>
    </subcellularLocation>
</comment>
<evidence type="ECO:0000256" key="5">
    <source>
        <dbReference type="ARBA" id="ARBA00023136"/>
    </source>
</evidence>
<feature type="transmembrane region" description="Helical" evidence="9">
    <location>
        <begin position="388"/>
        <end position="413"/>
    </location>
</feature>
<evidence type="ECO:0000256" key="4">
    <source>
        <dbReference type="ARBA" id="ARBA00022989"/>
    </source>
</evidence>
<dbReference type="InterPro" id="IPR020846">
    <property type="entry name" value="MFS_dom"/>
</dbReference>
<dbReference type="SUPFAM" id="SSF103473">
    <property type="entry name" value="MFS general substrate transporter"/>
    <property type="match status" value="1"/>
</dbReference>
<dbReference type="PANTHER" id="PTHR48021">
    <property type="match status" value="1"/>
</dbReference>
<dbReference type="PRINTS" id="PR00171">
    <property type="entry name" value="SUGRTRNSPORT"/>
</dbReference>
<dbReference type="GO" id="GO:0051119">
    <property type="term" value="F:sugar transmembrane transporter activity"/>
    <property type="evidence" value="ECO:0007669"/>
    <property type="project" value="InterPro"/>
</dbReference>
<keyword evidence="12" id="KW-1185">Reference proteome</keyword>
<name>A0AAV1ZGF1_9ARAC</name>
<feature type="transmembrane region" description="Helical" evidence="9">
    <location>
        <begin position="425"/>
        <end position="445"/>
    </location>
</feature>
<feature type="domain" description="Major facilitator superfamily (MFS) profile" evidence="10">
    <location>
        <begin position="49"/>
        <end position="479"/>
    </location>
</feature>
<feature type="transmembrane region" description="Helical" evidence="9">
    <location>
        <begin position="93"/>
        <end position="112"/>
    </location>
</feature>
<evidence type="ECO:0000313" key="11">
    <source>
        <dbReference type="EMBL" id="CAL1270801.1"/>
    </source>
</evidence>
<dbReference type="PROSITE" id="PS50850">
    <property type="entry name" value="MFS"/>
    <property type="match status" value="1"/>
</dbReference>
<comment type="similarity">
    <text evidence="7">Belongs to the major facilitator superfamily. Sugar transporter (TC 2.A.1.1) family. Trehalose transporter subfamily.</text>
</comment>
<feature type="transmembrane region" description="Helical" evidence="9">
    <location>
        <begin position="327"/>
        <end position="346"/>
    </location>
</feature>
<feature type="transmembrane region" description="Helical" evidence="9">
    <location>
        <begin position="353"/>
        <end position="376"/>
    </location>
</feature>
<evidence type="ECO:0000256" key="2">
    <source>
        <dbReference type="ARBA" id="ARBA00022475"/>
    </source>
</evidence>
<feature type="transmembrane region" description="Helical" evidence="9">
    <location>
        <begin position="124"/>
        <end position="144"/>
    </location>
</feature>
<feature type="transmembrane region" description="Helical" evidence="9">
    <location>
        <begin position="457"/>
        <end position="475"/>
    </location>
</feature>
<dbReference type="FunFam" id="1.20.1250.20:FF:000055">
    <property type="entry name" value="Facilitated trehalose transporter Tret1-2 homolog"/>
    <property type="match status" value="1"/>
</dbReference>
<keyword evidence="3 9" id="KW-0812">Transmembrane</keyword>
<dbReference type="GO" id="GO:0005886">
    <property type="term" value="C:plasma membrane"/>
    <property type="evidence" value="ECO:0007669"/>
    <property type="project" value="UniProtKB-SubCell"/>
</dbReference>
<evidence type="ECO:0000259" key="10">
    <source>
        <dbReference type="PROSITE" id="PS50850"/>
    </source>
</evidence>
<feature type="transmembrane region" description="Helical" evidence="9">
    <location>
        <begin position="51"/>
        <end position="73"/>
    </location>
</feature>
<accession>A0AAV1ZGF1</accession>
<keyword evidence="5 9" id="KW-0472">Membrane</keyword>
<keyword evidence="6" id="KW-0325">Glycoprotein</keyword>
<dbReference type="EMBL" id="CAXIEN010000050">
    <property type="protein sequence ID" value="CAL1270801.1"/>
    <property type="molecule type" value="Genomic_DNA"/>
</dbReference>
<dbReference type="PROSITE" id="PS00217">
    <property type="entry name" value="SUGAR_TRANSPORT_2"/>
    <property type="match status" value="1"/>
</dbReference>
<dbReference type="InterPro" id="IPR005828">
    <property type="entry name" value="MFS_sugar_transport-like"/>
</dbReference>
<dbReference type="Gene3D" id="1.20.1250.20">
    <property type="entry name" value="MFS general substrate transporter like domains"/>
    <property type="match status" value="1"/>
</dbReference>
<proteinExistence type="inferred from homology"/>
<dbReference type="PANTHER" id="PTHR48021:SF1">
    <property type="entry name" value="GH07001P-RELATED"/>
    <property type="match status" value="1"/>
</dbReference>
<keyword evidence="8" id="KW-0813">Transport</keyword>
<protein>
    <recommendedName>
        <fullName evidence="10">Major facilitator superfamily (MFS) profile domain-containing protein</fullName>
    </recommendedName>
</protein>
<dbReference type="InterPro" id="IPR044775">
    <property type="entry name" value="MFS_ERD6/Tret1-like"/>
</dbReference>
<dbReference type="CDD" id="cd17358">
    <property type="entry name" value="MFS_GLUT6_8_Class3_like"/>
    <property type="match status" value="1"/>
</dbReference>
<dbReference type="AlphaFoldDB" id="A0AAV1ZGF1"/>
<feature type="transmembrane region" description="Helical" evidence="9">
    <location>
        <begin position="150"/>
        <end position="168"/>
    </location>
</feature>